<dbReference type="GO" id="GO:0031201">
    <property type="term" value="C:SNARE complex"/>
    <property type="evidence" value="ECO:0007669"/>
    <property type="project" value="TreeGrafter"/>
</dbReference>
<keyword evidence="8" id="KW-1185">Reference proteome</keyword>
<evidence type="ECO:0000313" key="7">
    <source>
        <dbReference type="EMBL" id="CBY15424.1"/>
    </source>
</evidence>
<dbReference type="GO" id="GO:0005886">
    <property type="term" value="C:plasma membrane"/>
    <property type="evidence" value="ECO:0007669"/>
    <property type="project" value="TreeGrafter"/>
</dbReference>
<dbReference type="SMART" id="SM00320">
    <property type="entry name" value="WD40"/>
    <property type="match status" value="2"/>
</dbReference>
<evidence type="ECO:0000256" key="4">
    <source>
        <dbReference type="SAM" id="MobiDB-lite"/>
    </source>
</evidence>
<dbReference type="GO" id="GO:0006893">
    <property type="term" value="P:Golgi to plasma membrane transport"/>
    <property type="evidence" value="ECO:0007669"/>
    <property type="project" value="TreeGrafter"/>
</dbReference>
<dbReference type="SUPFAM" id="SSF50978">
    <property type="entry name" value="WD40 repeat-like"/>
    <property type="match status" value="1"/>
</dbReference>
<dbReference type="Pfam" id="PF08596">
    <property type="entry name" value="Lgl_C"/>
    <property type="match status" value="1"/>
</dbReference>
<reference evidence="7" key="1">
    <citation type="journal article" date="2010" name="Science">
        <title>Plasticity of animal genome architecture unmasked by rapid evolution of a pelagic tunicate.</title>
        <authorList>
            <person name="Denoeud F."/>
            <person name="Henriet S."/>
            <person name="Mungpakdee S."/>
            <person name="Aury J.M."/>
            <person name="Da Silva C."/>
            <person name="Brinkmann H."/>
            <person name="Mikhaleva J."/>
            <person name="Olsen L.C."/>
            <person name="Jubin C."/>
            <person name="Canestro C."/>
            <person name="Bouquet J.M."/>
            <person name="Danks G."/>
            <person name="Poulain J."/>
            <person name="Campsteijn C."/>
            <person name="Adamski M."/>
            <person name="Cross I."/>
            <person name="Yadetie F."/>
            <person name="Muffato M."/>
            <person name="Louis A."/>
            <person name="Butcher S."/>
            <person name="Tsagkogeorga G."/>
            <person name="Konrad A."/>
            <person name="Singh S."/>
            <person name="Jensen M.F."/>
            <person name="Cong E.H."/>
            <person name="Eikeseth-Otteraa H."/>
            <person name="Noel B."/>
            <person name="Anthouard V."/>
            <person name="Porcel B.M."/>
            <person name="Kachouri-Lafond R."/>
            <person name="Nishino A."/>
            <person name="Ugolini M."/>
            <person name="Chourrout P."/>
            <person name="Nishida H."/>
            <person name="Aasland R."/>
            <person name="Huzurbazar S."/>
            <person name="Westhof E."/>
            <person name="Delsuc F."/>
            <person name="Lehrach H."/>
            <person name="Reinhardt R."/>
            <person name="Weissenbach J."/>
            <person name="Roy S.W."/>
            <person name="Artiguenave F."/>
            <person name="Postlethwait J.H."/>
            <person name="Manak J.R."/>
            <person name="Thompson E.M."/>
            <person name="Jaillon O."/>
            <person name="Du Pasquier L."/>
            <person name="Boudinot P."/>
            <person name="Liberles D.A."/>
            <person name="Volff J.N."/>
            <person name="Philippe H."/>
            <person name="Lenhard B."/>
            <person name="Roest Crollius H."/>
            <person name="Wincker P."/>
            <person name="Chourrout D."/>
        </authorList>
    </citation>
    <scope>NUCLEOTIDE SEQUENCE [LARGE SCALE GENOMIC DNA]</scope>
</reference>
<dbReference type="Proteomes" id="UP000001307">
    <property type="component" value="Unassembled WGS sequence"/>
</dbReference>
<dbReference type="EMBL" id="FN653513">
    <property type="protein sequence ID" value="CBY15424.1"/>
    <property type="molecule type" value="Genomic_DNA"/>
</dbReference>
<dbReference type="InterPro" id="IPR013577">
    <property type="entry name" value="LLGL2"/>
</dbReference>
<feature type="non-terminal residue" evidence="7">
    <location>
        <position position="1"/>
    </location>
</feature>
<proteinExistence type="inferred from homology"/>
<feature type="repeat" description="WD" evidence="3">
    <location>
        <begin position="143"/>
        <end position="177"/>
    </location>
</feature>
<evidence type="ECO:0000256" key="2">
    <source>
        <dbReference type="ARBA" id="ARBA00022483"/>
    </source>
</evidence>
<dbReference type="GO" id="GO:0005096">
    <property type="term" value="F:GTPase activator activity"/>
    <property type="evidence" value="ECO:0007669"/>
    <property type="project" value="TreeGrafter"/>
</dbReference>
<dbReference type="Pfam" id="PF08366">
    <property type="entry name" value="LLGL"/>
    <property type="match status" value="1"/>
</dbReference>
<dbReference type="InterPro" id="IPR036322">
    <property type="entry name" value="WD40_repeat_dom_sf"/>
</dbReference>
<dbReference type="GO" id="GO:0019905">
    <property type="term" value="F:syntaxin binding"/>
    <property type="evidence" value="ECO:0007669"/>
    <property type="project" value="TreeGrafter"/>
</dbReference>
<gene>
    <name evidence="7" type="ORF">GSOID_T00012343001</name>
</gene>
<dbReference type="InterPro" id="IPR013905">
    <property type="entry name" value="Lgl_C_dom"/>
</dbReference>
<dbReference type="PANTHER" id="PTHR10241">
    <property type="entry name" value="LETHAL 2 GIANT LARVAE PROTEIN"/>
    <property type="match status" value="1"/>
</dbReference>
<dbReference type="PROSITE" id="PS50082">
    <property type="entry name" value="WD_REPEATS_2"/>
    <property type="match status" value="1"/>
</dbReference>
<dbReference type="InterPro" id="IPR001680">
    <property type="entry name" value="WD40_rpt"/>
</dbReference>
<evidence type="ECO:0000259" key="5">
    <source>
        <dbReference type="Pfam" id="PF08366"/>
    </source>
</evidence>
<dbReference type="InParanoid" id="E4Y0L6"/>
<dbReference type="GO" id="GO:0006887">
    <property type="term" value="P:exocytosis"/>
    <property type="evidence" value="ECO:0007669"/>
    <property type="project" value="UniProtKB-KW"/>
</dbReference>
<evidence type="ECO:0000256" key="3">
    <source>
        <dbReference type="PROSITE-ProRule" id="PRU00221"/>
    </source>
</evidence>
<evidence type="ECO:0000256" key="1">
    <source>
        <dbReference type="ARBA" id="ARBA00008070"/>
    </source>
</evidence>
<protein>
    <recommendedName>
        <fullName evidence="9">Lethal giant larvae homologue 2 domain-containing protein</fullName>
    </recommendedName>
</protein>
<feature type="domain" description="Lethal giant larvae homologue 2" evidence="5">
    <location>
        <begin position="199"/>
        <end position="287"/>
    </location>
</feature>
<dbReference type="OrthoDB" id="19944at2759"/>
<comment type="similarity">
    <text evidence="1">Belongs to the WD repeat L(2)GL family.</text>
</comment>
<feature type="domain" description="Lethal giant larvae (Lgl)-like C-terminal" evidence="6">
    <location>
        <begin position="457"/>
        <end position="594"/>
    </location>
</feature>
<dbReference type="GO" id="GO:0045159">
    <property type="term" value="F:myosin II binding"/>
    <property type="evidence" value="ECO:0007669"/>
    <property type="project" value="TreeGrafter"/>
</dbReference>
<evidence type="ECO:0000313" key="8">
    <source>
        <dbReference type="Proteomes" id="UP000001307"/>
    </source>
</evidence>
<accession>E4Y0L6</accession>
<name>E4Y0L6_OIKDI</name>
<keyword evidence="2" id="KW-0268">Exocytosis</keyword>
<organism evidence="7">
    <name type="scientific">Oikopleura dioica</name>
    <name type="common">Tunicate</name>
    <dbReference type="NCBI Taxonomy" id="34765"/>
    <lineage>
        <taxon>Eukaryota</taxon>
        <taxon>Metazoa</taxon>
        <taxon>Chordata</taxon>
        <taxon>Tunicata</taxon>
        <taxon>Appendicularia</taxon>
        <taxon>Copelata</taxon>
        <taxon>Oikopleuridae</taxon>
        <taxon>Oikopleura</taxon>
    </lineage>
</organism>
<dbReference type="InterPro" id="IPR015943">
    <property type="entry name" value="WD40/YVTN_repeat-like_dom_sf"/>
</dbReference>
<evidence type="ECO:0008006" key="9">
    <source>
        <dbReference type="Google" id="ProtNLM"/>
    </source>
</evidence>
<dbReference type="PANTHER" id="PTHR10241:SF25">
    <property type="entry name" value="TOMOSYN, ISOFORM C"/>
    <property type="match status" value="1"/>
</dbReference>
<keyword evidence="3" id="KW-0853">WD repeat</keyword>
<dbReference type="AlphaFoldDB" id="E4Y0L6"/>
<feature type="region of interest" description="Disordered" evidence="4">
    <location>
        <begin position="310"/>
        <end position="330"/>
    </location>
</feature>
<sequence length="600" mass="66814">TIFIINKVNNDCNSGLLVTVGDGQSLYLWDLRPVKPVLLHTLRFTERVSHIYSPVDSEWLYVGTEKGNIHIVQLLNFLLSSYTIHWNKAIELSCRSRPGKICQIEENPTDSNKLLIGFESGYLVSWNISEKIAETRYRCHAELTCIFWHHEGKQFMTGHRDGLIAIWNVKSTEPTAKFNPHQDEKESEADRVRSGSKFTAIEQVAWYGKSNSDSLIILLGGVPIHSETHERNLVTVVRGSSVSMLELDYTIIAMEAIIKSPWTCENEPPKSLMILLDRDWVTIDLDAAKKFALIPNPHAGLTDIIELETQKSTDSESVKPQSSPNTKRGWRTSKILGSWKSSMSSGKSSMASSINTSMASSDGSFSIATSIDDHLGHSCNRLNSIYDDNLLVESGDAINCLETCITPERKGSGGPTIWLGFQSGKVMSLSLSVPSSGNRSCIPLICTPTGFNLSLRSPLVSILFFESDRIISCTNAQNKLPDAEKFFTILAAERQIKVISARNNKDVNTTPEDIGMLYKVQGVIVGNTSYLACFSTAGAILFYSLPGLKLLLNVSYLPRVNQRILSTMSFINNGRGAYLMSPYEIQRFCYTEVTVRKRRN</sequence>
<evidence type="ECO:0000259" key="6">
    <source>
        <dbReference type="Pfam" id="PF08596"/>
    </source>
</evidence>
<dbReference type="Gene3D" id="2.130.10.10">
    <property type="entry name" value="YVTN repeat-like/Quinoprotein amine dehydrogenase"/>
    <property type="match status" value="1"/>
</dbReference>